<reference evidence="1" key="1">
    <citation type="submission" date="2021-02" db="EMBL/GenBank/DDBJ databases">
        <title>Natronoglycomyces albus gen. nov., sp. nov, a haloalkaliphilic actinobacterium from a soda solonchak soil.</title>
        <authorList>
            <person name="Sorokin D.Y."/>
            <person name="Khijniak T.V."/>
            <person name="Zakharycheva A.P."/>
            <person name="Boueva O.V."/>
            <person name="Ariskina E.V."/>
            <person name="Hahnke R.L."/>
            <person name="Bunk B."/>
            <person name="Sproer C."/>
            <person name="Schumann P."/>
            <person name="Evtushenko L.I."/>
            <person name="Kublanov I.V."/>
        </authorList>
    </citation>
    <scope>NUCLEOTIDE SEQUENCE</scope>
    <source>
        <strain evidence="1">DSM 106290</strain>
    </source>
</reference>
<name>A0A895XQJ7_9ACTN</name>
<evidence type="ECO:0000313" key="2">
    <source>
        <dbReference type="Proteomes" id="UP000662939"/>
    </source>
</evidence>
<accession>A0A895XQJ7</accession>
<protein>
    <submittedName>
        <fullName evidence="1">Uncharacterized protein</fullName>
    </submittedName>
</protein>
<organism evidence="1 2">
    <name type="scientific">Natronoglycomyces albus</name>
    <dbReference type="NCBI Taxonomy" id="2811108"/>
    <lineage>
        <taxon>Bacteria</taxon>
        <taxon>Bacillati</taxon>
        <taxon>Actinomycetota</taxon>
        <taxon>Actinomycetes</taxon>
        <taxon>Glycomycetales</taxon>
        <taxon>Glycomycetaceae</taxon>
        <taxon>Natronoglycomyces</taxon>
    </lineage>
</organism>
<gene>
    <name evidence="1" type="ORF">JQS30_13850</name>
</gene>
<sequence length="113" mass="12582">MAGLTLRAQPPQEQQPIKVSAKGYFSEYTVIDRPVRFTTNPSESTVRVTITTADEFTVTIGTLTRAGTSRPLMRIVPEFSIEYGSEATRKFLRSFAINLWSQVQELGKVGQPS</sequence>
<dbReference type="KEGG" id="nav:JQS30_13850"/>
<dbReference type="RefSeq" id="WP_213170835.1">
    <property type="nucleotide sequence ID" value="NZ_CP070496.1"/>
</dbReference>
<dbReference type="Proteomes" id="UP000662939">
    <property type="component" value="Chromosome"/>
</dbReference>
<proteinExistence type="predicted"/>
<dbReference type="AlphaFoldDB" id="A0A895XQJ7"/>
<keyword evidence="2" id="KW-1185">Reference proteome</keyword>
<dbReference type="EMBL" id="CP070496">
    <property type="protein sequence ID" value="QSB04836.1"/>
    <property type="molecule type" value="Genomic_DNA"/>
</dbReference>
<evidence type="ECO:0000313" key="1">
    <source>
        <dbReference type="EMBL" id="QSB04836.1"/>
    </source>
</evidence>